<dbReference type="GO" id="GO:0004364">
    <property type="term" value="F:glutathione transferase activity"/>
    <property type="evidence" value="ECO:0007669"/>
    <property type="project" value="UniProtKB-EC"/>
</dbReference>
<dbReference type="FunFam" id="3.40.30.10:FF:000019">
    <property type="entry name" value="Glutathione S-transferase Mu"/>
    <property type="match status" value="1"/>
</dbReference>
<protein>
    <recommendedName>
        <fullName evidence="6">Glutathione S-transferase</fullName>
        <ecNumber evidence="3">2.5.1.18</ecNumber>
    </recommendedName>
    <alternativeName>
        <fullName evidence="7">GST class-mu</fullName>
    </alternativeName>
</protein>
<evidence type="ECO:0000256" key="4">
    <source>
        <dbReference type="ARBA" id="ARBA00022679"/>
    </source>
</evidence>
<dbReference type="PROSITE" id="PS50405">
    <property type="entry name" value="GST_CTER"/>
    <property type="match status" value="1"/>
</dbReference>
<dbReference type="InterPro" id="IPR004045">
    <property type="entry name" value="Glutathione_S-Trfase_N"/>
</dbReference>
<evidence type="ECO:0000256" key="6">
    <source>
        <dbReference type="ARBA" id="ARBA00071200"/>
    </source>
</evidence>
<dbReference type="InterPro" id="IPR003081">
    <property type="entry name" value="GST_mu"/>
</dbReference>
<gene>
    <name evidence="12" type="primary">LOC113798824</name>
</gene>
<evidence type="ECO:0000256" key="7">
    <source>
        <dbReference type="ARBA" id="ARBA00081375"/>
    </source>
</evidence>
<feature type="domain" description="GST C-terminal" evidence="9">
    <location>
        <begin position="89"/>
        <end position="205"/>
    </location>
</feature>
<evidence type="ECO:0000313" key="11">
    <source>
        <dbReference type="Proteomes" id="UP000515146"/>
    </source>
</evidence>
<dbReference type="PRINTS" id="PR01267">
    <property type="entry name" value="GSTRNSFRASEM"/>
</dbReference>
<evidence type="ECO:0000259" key="8">
    <source>
        <dbReference type="PROSITE" id="PS50404"/>
    </source>
</evidence>
<proteinExistence type="evidence at transcript level"/>
<dbReference type="SFLD" id="SFLDG00363">
    <property type="entry name" value="AMPS_(cytGST):_Alpha-__Mu-__Pi"/>
    <property type="match status" value="1"/>
</dbReference>
<keyword evidence="4 10" id="KW-0808">Transferase</keyword>
<dbReference type="SFLD" id="SFLDS00019">
    <property type="entry name" value="Glutathione_Transferase_(cytos"/>
    <property type="match status" value="1"/>
</dbReference>
<dbReference type="RefSeq" id="XP_027205213.1">
    <property type="nucleotide sequence ID" value="XM_027349412.1"/>
</dbReference>
<keyword evidence="11" id="KW-1185">Reference proteome</keyword>
<dbReference type="InterPro" id="IPR050213">
    <property type="entry name" value="GST_superfamily"/>
</dbReference>
<dbReference type="CDD" id="cd03075">
    <property type="entry name" value="GST_N_Mu"/>
    <property type="match status" value="1"/>
</dbReference>
<evidence type="ECO:0000259" key="9">
    <source>
        <dbReference type="PROSITE" id="PS50405"/>
    </source>
</evidence>
<dbReference type="InterPro" id="IPR040079">
    <property type="entry name" value="Glutathione_S-Trfase"/>
</dbReference>
<dbReference type="InterPro" id="IPR010987">
    <property type="entry name" value="Glutathione-S-Trfase_C-like"/>
</dbReference>
<dbReference type="GO" id="GO:0006749">
    <property type="term" value="P:glutathione metabolic process"/>
    <property type="evidence" value="ECO:0007669"/>
    <property type="project" value="TreeGrafter"/>
</dbReference>
<dbReference type="InterPro" id="IPR004046">
    <property type="entry name" value="GST_C"/>
</dbReference>
<dbReference type="SUPFAM" id="SSF52833">
    <property type="entry name" value="Thioredoxin-like"/>
    <property type="match status" value="1"/>
</dbReference>
<dbReference type="Pfam" id="PF14497">
    <property type="entry name" value="GST_C_3"/>
    <property type="match status" value="1"/>
</dbReference>
<dbReference type="Allergome" id="322">
    <property type="allergen name" value="Der p 8"/>
</dbReference>
<dbReference type="Gene3D" id="1.20.1050.130">
    <property type="match status" value="1"/>
</dbReference>
<feature type="domain" description="GST N-terminal" evidence="8">
    <location>
        <begin position="2"/>
        <end position="87"/>
    </location>
</feature>
<evidence type="ECO:0000313" key="10">
    <source>
        <dbReference type="EMBL" id="AAX37327.1"/>
    </source>
</evidence>
<dbReference type="SFLD" id="SFLDG01205">
    <property type="entry name" value="AMPS.1"/>
    <property type="match status" value="1"/>
</dbReference>
<comment type="catalytic activity">
    <reaction evidence="5">
        <text>RX + glutathione = an S-substituted glutathione + a halide anion + H(+)</text>
        <dbReference type="Rhea" id="RHEA:16437"/>
        <dbReference type="ChEBI" id="CHEBI:15378"/>
        <dbReference type="ChEBI" id="CHEBI:16042"/>
        <dbReference type="ChEBI" id="CHEBI:17792"/>
        <dbReference type="ChEBI" id="CHEBI:57925"/>
        <dbReference type="ChEBI" id="CHEBI:90779"/>
        <dbReference type="EC" id="2.5.1.18"/>
    </reaction>
</comment>
<comment type="function">
    <text evidence="1">Conjugation of reduced glutathione to a wide number of exogenous and endogenous hydrophobic electrophiles.</text>
</comment>
<dbReference type="KEGG" id="dpte:113798824"/>
<reference evidence="10" key="1">
    <citation type="journal article" date="2005" name="Am. J. Trop. Med. Hyg.">
        <title>Identification and characterization of Sarcoptes scabiei and Dermatophagoides pteronyssinus glutathione S-transferases: implication as a potential major allergen in crusted scabies.</title>
        <authorList>
            <person name="Dougall A."/>
            <person name="Holt D.C."/>
            <person name="Fischer K."/>
            <person name="Currie B.J."/>
            <person name="Kemp D.J."/>
            <person name="Walton S.F."/>
        </authorList>
    </citation>
    <scope>NUCLEOTIDE SEQUENCE</scope>
</reference>
<evidence type="ECO:0000256" key="2">
    <source>
        <dbReference type="ARBA" id="ARBA00005861"/>
    </source>
</evidence>
<dbReference type="AlphaFoldDB" id="Q2YFE4"/>
<dbReference type="EC" id="2.5.1.18" evidence="3"/>
<dbReference type="InterPro" id="IPR036282">
    <property type="entry name" value="Glutathione-S-Trfase_C_sf"/>
</dbReference>
<dbReference type="FunFam" id="1.20.1050.10:FF:000003">
    <property type="entry name" value="Glutathione S-transferase 2"/>
    <property type="match status" value="1"/>
</dbReference>
<dbReference type="Pfam" id="PF02798">
    <property type="entry name" value="GST_N"/>
    <property type="match status" value="1"/>
</dbReference>
<evidence type="ECO:0000256" key="5">
    <source>
        <dbReference type="ARBA" id="ARBA00047960"/>
    </source>
</evidence>
<dbReference type="Proteomes" id="UP000515146">
    <property type="component" value="Unplaced"/>
</dbReference>
<dbReference type="PROSITE" id="PS50404">
    <property type="entry name" value="GST_NTER"/>
    <property type="match status" value="1"/>
</dbReference>
<sequence>MNKPTLGYWDLRGLGQPIRLMLAYAGVDYVDKRYTLGPDMDRSEWLKDKFNLGLDFPNLPYYIDGDVKMTQSMAILRYLARKYNMDGSNEQERVRISMAEQQVYDMFMAMVRVCYDPNMEKLRVDYLKTLPDSLKLMSKFMANHDFIAGSKISYADFYLYEYMCRIKVMVPEVYGQFENLKKFVERFESLPRVSDYIKKQTPKTFNAAMAKWNGSYP</sequence>
<accession>Q2YFE4</accession>
<dbReference type="OrthoDB" id="4951845at2759"/>
<organism evidence="10">
    <name type="scientific">Dermatophagoides pteronyssinus</name>
    <name type="common">European house dust mite</name>
    <dbReference type="NCBI Taxonomy" id="6956"/>
    <lineage>
        <taxon>Eukaryota</taxon>
        <taxon>Metazoa</taxon>
        <taxon>Ecdysozoa</taxon>
        <taxon>Arthropoda</taxon>
        <taxon>Chelicerata</taxon>
        <taxon>Arachnida</taxon>
        <taxon>Acari</taxon>
        <taxon>Acariformes</taxon>
        <taxon>Sarcoptiformes</taxon>
        <taxon>Astigmata</taxon>
        <taxon>Psoroptidia</taxon>
        <taxon>Analgoidea</taxon>
        <taxon>Pyroglyphidae</taxon>
        <taxon>Dermatophagoidinae</taxon>
        <taxon>Dermatophagoides</taxon>
    </lineage>
</organism>
<dbReference type="PANTHER" id="PTHR11571:SF222">
    <property type="entry name" value="GLUTATHIONE TRANSFERASE"/>
    <property type="match status" value="1"/>
</dbReference>
<evidence type="ECO:0000256" key="3">
    <source>
        <dbReference type="ARBA" id="ARBA00012452"/>
    </source>
</evidence>
<dbReference type="EMBL" id="AY825939">
    <property type="protein sequence ID" value="AAX37327.1"/>
    <property type="molecule type" value="mRNA"/>
</dbReference>
<reference evidence="12" key="2">
    <citation type="submission" date="2025-04" db="UniProtKB">
        <authorList>
            <consortium name="RefSeq"/>
        </authorList>
    </citation>
    <scope>IDENTIFICATION</scope>
    <source>
        <strain evidence="12">Airmid</strain>
    </source>
</reference>
<evidence type="ECO:0000313" key="12">
    <source>
        <dbReference type="RefSeq" id="XP_027205213.1"/>
    </source>
</evidence>
<dbReference type="SUPFAM" id="SSF47616">
    <property type="entry name" value="GST C-terminal domain-like"/>
    <property type="match status" value="1"/>
</dbReference>
<evidence type="ECO:0000256" key="1">
    <source>
        <dbReference type="ARBA" id="ARBA00003701"/>
    </source>
</evidence>
<dbReference type="PANTHER" id="PTHR11571">
    <property type="entry name" value="GLUTATHIONE S-TRANSFERASE"/>
    <property type="match status" value="1"/>
</dbReference>
<dbReference type="OMA" id="SIDPHAN"/>
<comment type="similarity">
    <text evidence="2">Belongs to the GST superfamily. Mu family.</text>
</comment>
<dbReference type="InterPro" id="IPR036249">
    <property type="entry name" value="Thioredoxin-like_sf"/>
</dbReference>
<dbReference type="BRENDA" id="2.5.1.18">
    <property type="organism ID" value="1873"/>
</dbReference>
<name>Q2YFE4_DERPT</name>